<reference evidence="1 2" key="1">
    <citation type="submission" date="2018-10" db="EMBL/GenBank/DDBJ databases">
        <title>Phylogenomics of Brevibacillus.</title>
        <authorList>
            <person name="Dunlap C."/>
        </authorList>
    </citation>
    <scope>NUCLEOTIDE SEQUENCE [LARGE SCALE GENOMIC DNA]</scope>
    <source>
        <strain evidence="1 2">JCM 15716</strain>
    </source>
</reference>
<sequence length="43" mass="4807">MEEADIVVFGFSYDSGVSFRSGAKEAPWAIREITYTIPQATEH</sequence>
<name>A0A3M8DA98_9BACL</name>
<dbReference type="SUPFAM" id="SSF52768">
    <property type="entry name" value="Arginase/deacetylase"/>
    <property type="match status" value="1"/>
</dbReference>
<dbReference type="RefSeq" id="WP_122919704.1">
    <property type="nucleotide sequence ID" value="NZ_RHHQ01000016.1"/>
</dbReference>
<dbReference type="InterPro" id="IPR023696">
    <property type="entry name" value="Ureohydrolase_dom_sf"/>
</dbReference>
<evidence type="ECO:0000313" key="1">
    <source>
        <dbReference type="EMBL" id="RNB84863.1"/>
    </source>
</evidence>
<comment type="caution">
    <text evidence="1">The sequence shown here is derived from an EMBL/GenBank/DDBJ whole genome shotgun (WGS) entry which is preliminary data.</text>
</comment>
<dbReference type="Gene3D" id="3.40.800.10">
    <property type="entry name" value="Ureohydrolase domain"/>
    <property type="match status" value="1"/>
</dbReference>
<dbReference type="OrthoDB" id="9788689at2"/>
<dbReference type="GO" id="GO:0016813">
    <property type="term" value="F:hydrolase activity, acting on carbon-nitrogen (but not peptide) bonds, in linear amidines"/>
    <property type="evidence" value="ECO:0007669"/>
    <property type="project" value="UniProtKB-ARBA"/>
</dbReference>
<dbReference type="Proteomes" id="UP000271031">
    <property type="component" value="Unassembled WGS sequence"/>
</dbReference>
<dbReference type="GO" id="GO:0046872">
    <property type="term" value="F:metal ion binding"/>
    <property type="evidence" value="ECO:0007669"/>
    <property type="project" value="InterPro"/>
</dbReference>
<protein>
    <recommendedName>
        <fullName evidence="3">Agmatinase</fullName>
    </recommendedName>
</protein>
<proteinExistence type="predicted"/>
<dbReference type="InterPro" id="IPR006035">
    <property type="entry name" value="Ureohydrolase"/>
</dbReference>
<gene>
    <name evidence="1" type="ORF">EDM56_20085</name>
</gene>
<accession>A0A3M8DA98</accession>
<evidence type="ECO:0008006" key="3">
    <source>
        <dbReference type="Google" id="ProtNLM"/>
    </source>
</evidence>
<evidence type="ECO:0000313" key="2">
    <source>
        <dbReference type="Proteomes" id="UP000271031"/>
    </source>
</evidence>
<dbReference type="Pfam" id="PF00491">
    <property type="entry name" value="Arginase"/>
    <property type="match status" value="1"/>
</dbReference>
<dbReference type="AlphaFoldDB" id="A0A3M8DA98"/>
<dbReference type="EMBL" id="RHHQ01000016">
    <property type="protein sequence ID" value="RNB84863.1"/>
    <property type="molecule type" value="Genomic_DNA"/>
</dbReference>
<organism evidence="1 2">
    <name type="scientific">Brevibacillus fluminis</name>
    <dbReference type="NCBI Taxonomy" id="511487"/>
    <lineage>
        <taxon>Bacteria</taxon>
        <taxon>Bacillati</taxon>
        <taxon>Bacillota</taxon>
        <taxon>Bacilli</taxon>
        <taxon>Bacillales</taxon>
        <taxon>Paenibacillaceae</taxon>
        <taxon>Brevibacillus</taxon>
    </lineage>
</organism>
<keyword evidence="2" id="KW-1185">Reference proteome</keyword>